<dbReference type="EMBL" id="UOFZ01000130">
    <property type="protein sequence ID" value="VAX13652.1"/>
    <property type="molecule type" value="Genomic_DNA"/>
</dbReference>
<evidence type="ECO:0008006" key="2">
    <source>
        <dbReference type="Google" id="ProtNLM"/>
    </source>
</evidence>
<dbReference type="SUPFAM" id="SSF141371">
    <property type="entry name" value="PilZ domain-like"/>
    <property type="match status" value="1"/>
</dbReference>
<proteinExistence type="predicted"/>
<dbReference type="AlphaFoldDB" id="A0A3B1BC45"/>
<evidence type="ECO:0000313" key="1">
    <source>
        <dbReference type="EMBL" id="VAX13652.1"/>
    </source>
</evidence>
<gene>
    <name evidence="1" type="ORF">MNBD_GAMMA24-644</name>
</gene>
<name>A0A3B1BC45_9ZZZZ</name>
<reference evidence="1" key="1">
    <citation type="submission" date="2018-06" db="EMBL/GenBank/DDBJ databases">
        <authorList>
            <person name="Zhirakovskaya E."/>
        </authorList>
    </citation>
    <scope>NUCLEOTIDE SEQUENCE</scope>
</reference>
<sequence length="99" mass="10965">MEHRYFPRHLENFKVTLKGKIGDAITTRVLDVSREGLRVSVSDSLIPPGAVVDVIMPRDKQSLFGSCCLRAFVAYATPGISGLWLIDVAKKFDETLADN</sequence>
<accession>A0A3B1BC45</accession>
<organism evidence="1">
    <name type="scientific">hydrothermal vent metagenome</name>
    <dbReference type="NCBI Taxonomy" id="652676"/>
    <lineage>
        <taxon>unclassified sequences</taxon>
        <taxon>metagenomes</taxon>
        <taxon>ecological metagenomes</taxon>
    </lineage>
</organism>
<protein>
    <recommendedName>
        <fullName evidence="2">PilZ domain-containing protein</fullName>
    </recommendedName>
</protein>